<dbReference type="Gene3D" id="3.30.910.20">
    <property type="entry name" value="Skp domain"/>
    <property type="match status" value="1"/>
</dbReference>
<evidence type="ECO:0000256" key="1">
    <source>
        <dbReference type="ARBA" id="ARBA00009091"/>
    </source>
</evidence>
<dbReference type="PANTHER" id="PTHR35089:SF1">
    <property type="entry name" value="CHAPERONE PROTEIN SKP"/>
    <property type="match status" value="1"/>
</dbReference>
<comment type="similarity">
    <text evidence="1">Belongs to the Skp family.</text>
</comment>
<keyword evidence="2 4" id="KW-0732">Signal</keyword>
<dbReference type="PANTHER" id="PTHR35089">
    <property type="entry name" value="CHAPERONE PROTEIN SKP"/>
    <property type="match status" value="1"/>
</dbReference>
<evidence type="ECO:0000313" key="6">
    <source>
        <dbReference type="Proteomes" id="UP000295164"/>
    </source>
</evidence>
<feature type="chain" id="PRO_5020892825" evidence="4">
    <location>
        <begin position="23"/>
        <end position="197"/>
    </location>
</feature>
<dbReference type="GO" id="GO:0005829">
    <property type="term" value="C:cytosol"/>
    <property type="evidence" value="ECO:0007669"/>
    <property type="project" value="TreeGrafter"/>
</dbReference>
<dbReference type="SMART" id="SM00935">
    <property type="entry name" value="OmpH"/>
    <property type="match status" value="1"/>
</dbReference>
<organism evidence="5 6">
    <name type="scientific">Flaviaesturariibacter aridisoli</name>
    <dbReference type="NCBI Taxonomy" id="2545761"/>
    <lineage>
        <taxon>Bacteria</taxon>
        <taxon>Pseudomonadati</taxon>
        <taxon>Bacteroidota</taxon>
        <taxon>Chitinophagia</taxon>
        <taxon>Chitinophagales</taxon>
        <taxon>Chitinophagaceae</taxon>
        <taxon>Flaviaestuariibacter</taxon>
    </lineage>
</organism>
<protein>
    <submittedName>
        <fullName evidence="5">OmpH family outer membrane protein</fullName>
    </submittedName>
</protein>
<accession>A0A4V2WMS4</accession>
<dbReference type="InterPro" id="IPR024930">
    <property type="entry name" value="Skp_dom_sf"/>
</dbReference>
<name>A0A4V2WMS4_9BACT</name>
<evidence type="ECO:0000256" key="4">
    <source>
        <dbReference type="SAM" id="SignalP"/>
    </source>
</evidence>
<gene>
    <name evidence="5" type="ORF">E0486_08150</name>
</gene>
<dbReference type="GO" id="GO:0051082">
    <property type="term" value="F:unfolded protein binding"/>
    <property type="evidence" value="ECO:0007669"/>
    <property type="project" value="InterPro"/>
</dbReference>
<comment type="caution">
    <text evidence="5">The sequence shown here is derived from an EMBL/GenBank/DDBJ whole genome shotgun (WGS) entry which is preliminary data.</text>
</comment>
<dbReference type="SUPFAM" id="SSF111384">
    <property type="entry name" value="OmpH-like"/>
    <property type="match status" value="1"/>
</dbReference>
<keyword evidence="6" id="KW-1185">Reference proteome</keyword>
<evidence type="ECO:0000256" key="3">
    <source>
        <dbReference type="SAM" id="MobiDB-lite"/>
    </source>
</evidence>
<reference evidence="5 6" key="1">
    <citation type="submission" date="2019-03" db="EMBL/GenBank/DDBJ databases">
        <authorList>
            <person name="Kim M.K.M."/>
        </authorList>
    </citation>
    <scope>NUCLEOTIDE SEQUENCE [LARGE SCALE GENOMIC DNA]</scope>
    <source>
        <strain evidence="5 6">17J68-15</strain>
    </source>
</reference>
<feature type="region of interest" description="Disordered" evidence="3">
    <location>
        <begin position="175"/>
        <end position="197"/>
    </location>
</feature>
<evidence type="ECO:0000256" key="2">
    <source>
        <dbReference type="ARBA" id="ARBA00022729"/>
    </source>
</evidence>
<dbReference type="Pfam" id="PF03938">
    <property type="entry name" value="OmpH"/>
    <property type="match status" value="1"/>
</dbReference>
<feature type="signal peptide" evidence="4">
    <location>
        <begin position="1"/>
        <end position="22"/>
    </location>
</feature>
<dbReference type="GO" id="GO:0050821">
    <property type="term" value="P:protein stabilization"/>
    <property type="evidence" value="ECO:0007669"/>
    <property type="project" value="TreeGrafter"/>
</dbReference>
<dbReference type="Proteomes" id="UP000295164">
    <property type="component" value="Unassembled WGS sequence"/>
</dbReference>
<dbReference type="RefSeq" id="WP_131851665.1">
    <property type="nucleotide sequence ID" value="NZ_SKFH01000010.1"/>
</dbReference>
<sequence>MKKISFLLIALFSLLGASQASAQKIGYISVDEVVSLMPELGRVDTLLQKYQMDSLATRYQYYLGEFQRKDSMVNGADSVKNYPNAGVRAQVREELQQLAGTLQNWQSLAGQAYENKKNSLLEPVLRKVYAAINAVAKENNYTYVLSKENLIVAPQGDDMILLVARKLNIKLPQGAGNPAAAPATGGAAPKPKAGGKQ</sequence>
<dbReference type="OrthoDB" id="1524711at2"/>
<dbReference type="AlphaFoldDB" id="A0A4V2WMS4"/>
<dbReference type="EMBL" id="SKFH01000010">
    <property type="protein sequence ID" value="TCZ72742.1"/>
    <property type="molecule type" value="Genomic_DNA"/>
</dbReference>
<dbReference type="InterPro" id="IPR005632">
    <property type="entry name" value="Chaperone_Skp"/>
</dbReference>
<proteinExistence type="inferred from homology"/>
<evidence type="ECO:0000313" key="5">
    <source>
        <dbReference type="EMBL" id="TCZ72742.1"/>
    </source>
</evidence>